<reference evidence="1" key="1">
    <citation type="submission" date="2020-11" db="EMBL/GenBank/DDBJ databases">
        <authorList>
            <consortium name="DOE Joint Genome Institute"/>
            <person name="Ahrendt S."/>
            <person name="Riley R."/>
            <person name="Andreopoulos W."/>
            <person name="Labutti K."/>
            <person name="Pangilinan J."/>
            <person name="Ruiz-Duenas F.J."/>
            <person name="Barrasa J.M."/>
            <person name="Sanchez-Garcia M."/>
            <person name="Camarero S."/>
            <person name="Miyauchi S."/>
            <person name="Serrano A."/>
            <person name="Linde D."/>
            <person name="Babiker R."/>
            <person name="Drula E."/>
            <person name="Ayuso-Fernandez I."/>
            <person name="Pacheco R."/>
            <person name="Padilla G."/>
            <person name="Ferreira P."/>
            <person name="Barriuso J."/>
            <person name="Kellner H."/>
            <person name="Castanera R."/>
            <person name="Alfaro M."/>
            <person name="Ramirez L."/>
            <person name="Pisabarro A.G."/>
            <person name="Kuo A."/>
            <person name="Tritt A."/>
            <person name="Lipzen A."/>
            <person name="He G."/>
            <person name="Yan M."/>
            <person name="Ng V."/>
            <person name="Cullen D."/>
            <person name="Martin F."/>
            <person name="Rosso M.-N."/>
            <person name="Henrissat B."/>
            <person name="Hibbett D."/>
            <person name="Martinez A.T."/>
            <person name="Grigoriev I.V."/>
        </authorList>
    </citation>
    <scope>NUCLEOTIDE SEQUENCE</scope>
    <source>
        <strain evidence="1">ATCC 90797</strain>
    </source>
</reference>
<organism evidence="1 2">
    <name type="scientific">Pleurotus eryngii</name>
    <name type="common">Boletus of the steppes</name>
    <dbReference type="NCBI Taxonomy" id="5323"/>
    <lineage>
        <taxon>Eukaryota</taxon>
        <taxon>Fungi</taxon>
        <taxon>Dikarya</taxon>
        <taxon>Basidiomycota</taxon>
        <taxon>Agaricomycotina</taxon>
        <taxon>Agaricomycetes</taxon>
        <taxon>Agaricomycetidae</taxon>
        <taxon>Agaricales</taxon>
        <taxon>Pleurotineae</taxon>
        <taxon>Pleurotaceae</taxon>
        <taxon>Pleurotus</taxon>
    </lineage>
</organism>
<evidence type="ECO:0000313" key="2">
    <source>
        <dbReference type="Proteomes" id="UP000807025"/>
    </source>
</evidence>
<evidence type="ECO:0000313" key="1">
    <source>
        <dbReference type="EMBL" id="KAF9496997.1"/>
    </source>
</evidence>
<proteinExistence type="predicted"/>
<comment type="caution">
    <text evidence="1">The sequence shown here is derived from an EMBL/GenBank/DDBJ whole genome shotgun (WGS) entry which is preliminary data.</text>
</comment>
<dbReference type="Proteomes" id="UP000807025">
    <property type="component" value="Unassembled WGS sequence"/>
</dbReference>
<gene>
    <name evidence="1" type="ORF">BDN71DRAFT_657941</name>
</gene>
<keyword evidence="2" id="KW-1185">Reference proteome</keyword>
<accession>A0A9P6A0U6</accession>
<dbReference type="EMBL" id="MU154547">
    <property type="protein sequence ID" value="KAF9496997.1"/>
    <property type="molecule type" value="Genomic_DNA"/>
</dbReference>
<protein>
    <submittedName>
        <fullName evidence="1">Uncharacterized protein</fullName>
    </submittedName>
</protein>
<dbReference type="AlphaFoldDB" id="A0A9P6A0U6"/>
<name>A0A9P6A0U6_PLEER</name>
<sequence length="167" mass="18045">MLHFSPHRVYLRTSHSRPLPAVVDCHCSISIVGNADKKCEICDGFECAIGTSRGDLWTQPGQSGPWDQEVIIFVFSNMSRKAIADSRGPEAAGILAALQRTLNPSNSTFTEEEGGGSLIKLVRSSVSNPARVPLRPSSATGCPLVLLIAKTRNDLNAFSQQGRCYKS</sequence>